<dbReference type="GO" id="GO:0003676">
    <property type="term" value="F:nucleic acid binding"/>
    <property type="evidence" value="ECO:0007669"/>
    <property type="project" value="InterPro"/>
</dbReference>
<dbReference type="GO" id="GO:0016787">
    <property type="term" value="F:hydrolase activity"/>
    <property type="evidence" value="ECO:0007669"/>
    <property type="project" value="UniProtKB-KW"/>
</dbReference>
<keyword evidence="1" id="KW-0547">Nucleotide-binding</keyword>
<sequence>MKPEKGSQTFLSITRSKAKMYEYDVPEQHHIQIDIDPSKLFSLTIGILGDLTAQLNSENPNPERLNELTGNLQFSAHFFDAYMQSHLHQELDSYLILLGSAAYYLCGLPGSSRILANRIENDHLDLECLGLERFLLWLLKLDLSAYSNGTSQAYRKFVNNISNSLIQFYRNNESGEQLLENAVNLRRKAYDIGSPRQLLLSDIICAVLKKRLKNSTWYSIPSYSGIPVEQWADALRKETFVKELWPAQHMLGEKGIYQGRSAVVQMPTSAGKTRATEIVIRSSFLARRTSLAVIVAPFRALCHEIKNSLCFSN</sequence>
<dbReference type="SUPFAM" id="SSF52540">
    <property type="entry name" value="P-loop containing nucleoside triphosphate hydrolases"/>
    <property type="match status" value="1"/>
</dbReference>
<evidence type="ECO:0000256" key="3">
    <source>
        <dbReference type="ARBA" id="ARBA00022806"/>
    </source>
</evidence>
<dbReference type="EMBL" id="VSSQ01000026">
    <property type="protein sequence ID" value="MPL64718.1"/>
    <property type="molecule type" value="Genomic_DNA"/>
</dbReference>
<comment type="caution">
    <text evidence="6">The sequence shown here is derived from an EMBL/GenBank/DDBJ whole genome shotgun (WGS) entry which is preliminary data.</text>
</comment>
<keyword evidence="3" id="KW-0347">Helicase</keyword>
<evidence type="ECO:0000259" key="5">
    <source>
        <dbReference type="Pfam" id="PF00270"/>
    </source>
</evidence>
<evidence type="ECO:0000256" key="1">
    <source>
        <dbReference type="ARBA" id="ARBA00022741"/>
    </source>
</evidence>
<gene>
    <name evidence="6" type="ORF">SDC9_10376</name>
</gene>
<name>A0A644TCT9_9ZZZZ</name>
<dbReference type="Gene3D" id="3.40.50.300">
    <property type="entry name" value="P-loop containing nucleotide triphosphate hydrolases"/>
    <property type="match status" value="1"/>
</dbReference>
<dbReference type="InterPro" id="IPR011545">
    <property type="entry name" value="DEAD/DEAH_box_helicase_dom"/>
</dbReference>
<reference evidence="6" key="1">
    <citation type="submission" date="2019-08" db="EMBL/GenBank/DDBJ databases">
        <authorList>
            <person name="Kucharzyk K."/>
            <person name="Murdoch R.W."/>
            <person name="Higgins S."/>
            <person name="Loffler F."/>
        </authorList>
    </citation>
    <scope>NUCLEOTIDE SEQUENCE</scope>
</reference>
<feature type="domain" description="DEAD/DEAH-box helicase" evidence="5">
    <location>
        <begin position="256"/>
        <end position="309"/>
    </location>
</feature>
<keyword evidence="2" id="KW-0378">Hydrolase</keyword>
<dbReference type="PANTHER" id="PTHR47961:SF6">
    <property type="entry name" value="DNA-DIRECTED DNA POLYMERASE"/>
    <property type="match status" value="1"/>
</dbReference>
<dbReference type="Pfam" id="PF00270">
    <property type="entry name" value="DEAD"/>
    <property type="match status" value="1"/>
</dbReference>
<keyword evidence="4" id="KW-0067">ATP-binding</keyword>
<protein>
    <recommendedName>
        <fullName evidence="5">DEAD/DEAH-box helicase domain-containing protein</fullName>
    </recommendedName>
</protein>
<evidence type="ECO:0000256" key="2">
    <source>
        <dbReference type="ARBA" id="ARBA00022801"/>
    </source>
</evidence>
<proteinExistence type="predicted"/>
<evidence type="ECO:0000313" key="6">
    <source>
        <dbReference type="EMBL" id="MPL64718.1"/>
    </source>
</evidence>
<dbReference type="AlphaFoldDB" id="A0A644TCT9"/>
<accession>A0A644TCT9</accession>
<dbReference type="GO" id="GO:0004386">
    <property type="term" value="F:helicase activity"/>
    <property type="evidence" value="ECO:0007669"/>
    <property type="project" value="UniProtKB-KW"/>
</dbReference>
<organism evidence="6">
    <name type="scientific">bioreactor metagenome</name>
    <dbReference type="NCBI Taxonomy" id="1076179"/>
    <lineage>
        <taxon>unclassified sequences</taxon>
        <taxon>metagenomes</taxon>
        <taxon>ecological metagenomes</taxon>
    </lineage>
</organism>
<dbReference type="PANTHER" id="PTHR47961">
    <property type="entry name" value="DNA POLYMERASE THETA, PUTATIVE (AFU_ORTHOLOGUE AFUA_1G05260)-RELATED"/>
    <property type="match status" value="1"/>
</dbReference>
<dbReference type="InterPro" id="IPR050474">
    <property type="entry name" value="Hel308_SKI2-like"/>
</dbReference>
<dbReference type="GO" id="GO:0005524">
    <property type="term" value="F:ATP binding"/>
    <property type="evidence" value="ECO:0007669"/>
    <property type="project" value="UniProtKB-KW"/>
</dbReference>
<dbReference type="InterPro" id="IPR027417">
    <property type="entry name" value="P-loop_NTPase"/>
</dbReference>
<evidence type="ECO:0000256" key="4">
    <source>
        <dbReference type="ARBA" id="ARBA00022840"/>
    </source>
</evidence>